<feature type="compositionally biased region" description="Gly residues" evidence="3">
    <location>
        <begin position="106"/>
        <end position="120"/>
    </location>
</feature>
<dbReference type="AlphaFoldDB" id="A0A3M8VJ15"/>
<keyword evidence="6" id="KW-1185">Reference proteome</keyword>
<feature type="transmembrane region" description="Helical" evidence="4">
    <location>
        <begin position="38"/>
        <end position="62"/>
    </location>
</feature>
<comment type="caution">
    <text evidence="5">The sequence shown here is derived from an EMBL/GenBank/DDBJ whole genome shotgun (WGS) entry which is preliminary data.</text>
</comment>
<dbReference type="NCBIfam" id="NF033747">
    <property type="entry name" value="class_E_sortase"/>
    <property type="match status" value="1"/>
</dbReference>
<evidence type="ECO:0000256" key="3">
    <source>
        <dbReference type="SAM" id="MobiDB-lite"/>
    </source>
</evidence>
<evidence type="ECO:0000313" key="5">
    <source>
        <dbReference type="EMBL" id="RNG17652.1"/>
    </source>
</evidence>
<keyword evidence="4" id="KW-0812">Transmembrane</keyword>
<evidence type="ECO:0000256" key="1">
    <source>
        <dbReference type="ARBA" id="ARBA00022801"/>
    </source>
</evidence>
<feature type="compositionally biased region" description="Gly residues" evidence="3">
    <location>
        <begin position="12"/>
        <end position="22"/>
    </location>
</feature>
<evidence type="ECO:0000313" key="6">
    <source>
        <dbReference type="Proteomes" id="UP000275401"/>
    </source>
</evidence>
<dbReference type="GO" id="GO:0016787">
    <property type="term" value="F:hydrolase activity"/>
    <property type="evidence" value="ECO:0007669"/>
    <property type="project" value="UniProtKB-KW"/>
</dbReference>
<gene>
    <name evidence="5" type="ORF">EEJ42_30205</name>
</gene>
<feature type="region of interest" description="Disordered" evidence="3">
    <location>
        <begin position="78"/>
        <end position="138"/>
    </location>
</feature>
<evidence type="ECO:0000256" key="2">
    <source>
        <dbReference type="PIRSR" id="PIRSR605754-1"/>
    </source>
</evidence>
<feature type="compositionally biased region" description="Basic and acidic residues" evidence="3">
    <location>
        <begin position="78"/>
        <end position="88"/>
    </location>
</feature>
<dbReference type="EMBL" id="RIBZ01000331">
    <property type="protein sequence ID" value="RNG17652.1"/>
    <property type="molecule type" value="Genomic_DNA"/>
</dbReference>
<accession>A0A3M8VJ15</accession>
<dbReference type="InterPro" id="IPR023365">
    <property type="entry name" value="Sortase_dom-sf"/>
</dbReference>
<dbReference type="Gene3D" id="2.40.260.10">
    <property type="entry name" value="Sortase"/>
    <property type="match status" value="1"/>
</dbReference>
<proteinExistence type="predicted"/>
<dbReference type="InterPro" id="IPR042003">
    <property type="entry name" value="Sortase_E"/>
</dbReference>
<dbReference type="Pfam" id="PF04203">
    <property type="entry name" value="Sortase"/>
    <property type="match status" value="1"/>
</dbReference>
<protein>
    <submittedName>
        <fullName evidence="5">Class E sortase</fullName>
    </submittedName>
</protein>
<feature type="active site" description="Acyl-thioester intermediate" evidence="2">
    <location>
        <position position="268"/>
    </location>
</feature>
<organism evidence="5 6">
    <name type="scientific">Streptomyces botrytidirepellens</name>
    <dbReference type="NCBI Taxonomy" id="2486417"/>
    <lineage>
        <taxon>Bacteria</taxon>
        <taxon>Bacillati</taxon>
        <taxon>Actinomycetota</taxon>
        <taxon>Actinomycetes</taxon>
        <taxon>Kitasatosporales</taxon>
        <taxon>Streptomycetaceae</taxon>
        <taxon>Streptomyces</taxon>
    </lineage>
</organism>
<dbReference type="InterPro" id="IPR005754">
    <property type="entry name" value="Sortase"/>
</dbReference>
<evidence type="ECO:0000256" key="4">
    <source>
        <dbReference type="SAM" id="Phobius"/>
    </source>
</evidence>
<keyword evidence="1" id="KW-0378">Hydrolase</keyword>
<dbReference type="SUPFAM" id="SSF63817">
    <property type="entry name" value="Sortase"/>
    <property type="match status" value="1"/>
</dbReference>
<dbReference type="NCBIfam" id="TIGR01076">
    <property type="entry name" value="sortase_fam"/>
    <property type="match status" value="1"/>
</dbReference>
<keyword evidence="4" id="KW-1133">Transmembrane helix</keyword>
<feature type="compositionally biased region" description="Low complexity" evidence="3">
    <location>
        <begin position="1"/>
        <end position="11"/>
    </location>
</feature>
<sequence>MAGACRRAYGAPPGGGGLGGEVGVRVGVRRRRPGKRQVLARVLWTGGEVAVTIGLVVLLLVAHQMWWTNREARAGAKRQVESLERQWSADDPSVTPPSGGDDADSGGTGGRGTGSGGTGAGDTRRQSRTAIPTLRAGTPSRNQTYAVIRIPRIGLTAPVAEGISKPHVLNKGYVGHYPGTAQPGQTGNVALAGHRNTHGEPFRHLDELRPGDRVSIETFHARFTYVVERTLPRTSPSDGTVIAKVPYSSVHPRYRYTEPGSYLTLTTCTPEYTSRYRLVVWAKLTAAGPRVVGGAS</sequence>
<name>A0A3M8VJ15_9ACTN</name>
<feature type="region of interest" description="Disordered" evidence="3">
    <location>
        <begin position="1"/>
        <end position="22"/>
    </location>
</feature>
<dbReference type="InterPro" id="IPR053465">
    <property type="entry name" value="Sortase_Class_E"/>
</dbReference>
<dbReference type="Proteomes" id="UP000275401">
    <property type="component" value="Unassembled WGS sequence"/>
</dbReference>
<dbReference type="CDD" id="cd05830">
    <property type="entry name" value="Sortase_E"/>
    <property type="match status" value="1"/>
</dbReference>
<keyword evidence="4" id="KW-0472">Membrane</keyword>
<reference evidence="5 6" key="1">
    <citation type="submission" date="2018-11" db="EMBL/GenBank/DDBJ databases">
        <title>The Potential of Streptomyces as Biocontrol Agents against the Tomato grey mould, Botrytis cinerea (Gray mold) Frontiers in Microbiology.</title>
        <authorList>
            <person name="Li D."/>
        </authorList>
    </citation>
    <scope>NUCLEOTIDE SEQUENCE [LARGE SCALE GENOMIC DNA]</scope>
    <source>
        <strain evidence="5 6">NEAU-LD23</strain>
    </source>
</reference>
<feature type="active site" description="Proton donor/acceptor" evidence="2">
    <location>
        <position position="194"/>
    </location>
</feature>